<accession>A0A6P8I8R4</accession>
<name>A0A6P8I8R4_ACTTE</name>
<dbReference type="Pfam" id="PF05649">
    <property type="entry name" value="Peptidase_M13_N"/>
    <property type="match status" value="1"/>
</dbReference>
<keyword evidence="2" id="KW-0645">Protease</keyword>
<evidence type="ECO:0000259" key="7">
    <source>
        <dbReference type="Pfam" id="PF01431"/>
    </source>
</evidence>
<evidence type="ECO:0000256" key="3">
    <source>
        <dbReference type="ARBA" id="ARBA00022723"/>
    </source>
</evidence>
<dbReference type="Gene3D" id="3.40.390.10">
    <property type="entry name" value="Collagenase (Catalytic Domain)"/>
    <property type="match status" value="1"/>
</dbReference>
<dbReference type="PANTHER" id="PTHR11733:SF240">
    <property type="entry name" value="GH14155P-RELATED"/>
    <property type="match status" value="1"/>
</dbReference>
<dbReference type="AlphaFoldDB" id="A0A6P8I8R4"/>
<comment type="cofactor">
    <cofactor evidence="1">
        <name>Zn(2+)</name>
        <dbReference type="ChEBI" id="CHEBI:29105"/>
    </cofactor>
</comment>
<sequence length="473" mass="54671">MSKPVKKKIAVPLAEHNWEFTVTLEELKEEAPEYDWEDHLNAIFAPTKMAEDELLVIPGLPFMKKVGKLIKETPKRVLANFLGWRLIEDEPYYLSKAYRDARQEFDNAKEGTEGSKERWRTCVVHTDKFVGDILGAPYIKKHFDRGTRDLAVKMIDRVREAFKENVDSLPWMDQKTKTAVAEKVDKMKVALGYPDYYIDGKKLPEKFSHYKNVVIRDNKFFQNRWNLMKMFHKKMIRKLRLPVDKELWRMNPQIVNAMNDFSNNMIVFPAGILQKPFFYGNGIPCALSYGGIGAVIAHEITHGFDDDGMYYNKNGEVLDTPWWTNKSISEFKTRMGCLEDQYSDYKVGGKYPINGKLTLGENIADNGGFMATSKAYYGWLKENSNNLVKLPGLDLTNEQLLYVGLGQTFCQNKKPEKQYQDTLEDFHTENKFRVIGILSNSHEFAKAFKCKKNSPMNPEKKCAIWNKDGPLDI</sequence>
<feature type="domain" description="Peptidase M13 N-terminal" evidence="8">
    <location>
        <begin position="22"/>
        <end position="194"/>
    </location>
</feature>
<dbReference type="KEGG" id="aten:116300265"/>
<keyword evidence="5" id="KW-0862">Zinc</keyword>
<dbReference type="PANTHER" id="PTHR11733">
    <property type="entry name" value="ZINC METALLOPROTEASE FAMILY M13 NEPRILYSIN-RELATED"/>
    <property type="match status" value="1"/>
</dbReference>
<dbReference type="SUPFAM" id="SSF55486">
    <property type="entry name" value="Metalloproteases ('zincins'), catalytic domain"/>
    <property type="match status" value="1"/>
</dbReference>
<dbReference type="InterPro" id="IPR042089">
    <property type="entry name" value="Peptidase_M13_dom_2"/>
</dbReference>
<dbReference type="Gene3D" id="1.10.1380.10">
    <property type="entry name" value="Neutral endopeptidase , domain2"/>
    <property type="match status" value="1"/>
</dbReference>
<keyword evidence="9" id="KW-1185">Reference proteome</keyword>
<dbReference type="GO" id="GO:0005886">
    <property type="term" value="C:plasma membrane"/>
    <property type="evidence" value="ECO:0007669"/>
    <property type="project" value="TreeGrafter"/>
</dbReference>
<dbReference type="InterPro" id="IPR008753">
    <property type="entry name" value="Peptidase_M13_N"/>
</dbReference>
<dbReference type="PRINTS" id="PR00786">
    <property type="entry name" value="NEPRILYSIN"/>
</dbReference>
<dbReference type="InterPro" id="IPR024079">
    <property type="entry name" value="MetalloPept_cat_dom_sf"/>
</dbReference>
<dbReference type="RefSeq" id="XP_031564954.1">
    <property type="nucleotide sequence ID" value="XM_031709094.1"/>
</dbReference>
<dbReference type="GO" id="GO:0004222">
    <property type="term" value="F:metalloendopeptidase activity"/>
    <property type="evidence" value="ECO:0007669"/>
    <property type="project" value="InterPro"/>
</dbReference>
<dbReference type="OrthoDB" id="6475849at2759"/>
<organism evidence="9 10">
    <name type="scientific">Actinia tenebrosa</name>
    <name type="common">Australian red waratah sea anemone</name>
    <dbReference type="NCBI Taxonomy" id="6105"/>
    <lineage>
        <taxon>Eukaryota</taxon>
        <taxon>Metazoa</taxon>
        <taxon>Cnidaria</taxon>
        <taxon>Anthozoa</taxon>
        <taxon>Hexacorallia</taxon>
        <taxon>Actiniaria</taxon>
        <taxon>Actiniidae</taxon>
        <taxon>Actinia</taxon>
    </lineage>
</organism>
<evidence type="ECO:0000313" key="10">
    <source>
        <dbReference type="RefSeq" id="XP_031564954.1"/>
    </source>
</evidence>
<keyword evidence="3" id="KW-0479">Metal-binding</keyword>
<evidence type="ECO:0000256" key="4">
    <source>
        <dbReference type="ARBA" id="ARBA00022801"/>
    </source>
</evidence>
<protein>
    <submittedName>
        <fullName evidence="10">Endothelin-converting enzyme 2-like</fullName>
    </submittedName>
</protein>
<dbReference type="GO" id="GO:0046872">
    <property type="term" value="F:metal ion binding"/>
    <property type="evidence" value="ECO:0007669"/>
    <property type="project" value="UniProtKB-KW"/>
</dbReference>
<keyword evidence="6" id="KW-0482">Metalloprotease</keyword>
<dbReference type="Pfam" id="PF01431">
    <property type="entry name" value="Peptidase_M13"/>
    <property type="match status" value="1"/>
</dbReference>
<gene>
    <name evidence="10" type="primary">LOC116300265</name>
</gene>
<evidence type="ECO:0000256" key="6">
    <source>
        <dbReference type="ARBA" id="ARBA00023049"/>
    </source>
</evidence>
<proteinExistence type="predicted"/>
<keyword evidence="4" id="KW-0378">Hydrolase</keyword>
<evidence type="ECO:0000259" key="8">
    <source>
        <dbReference type="Pfam" id="PF05649"/>
    </source>
</evidence>
<dbReference type="PROSITE" id="PS51885">
    <property type="entry name" value="NEPRILYSIN"/>
    <property type="match status" value="1"/>
</dbReference>
<dbReference type="GeneID" id="116300265"/>
<dbReference type="InParanoid" id="A0A6P8I8R4"/>
<evidence type="ECO:0000256" key="1">
    <source>
        <dbReference type="ARBA" id="ARBA00001947"/>
    </source>
</evidence>
<evidence type="ECO:0000256" key="2">
    <source>
        <dbReference type="ARBA" id="ARBA00022670"/>
    </source>
</evidence>
<evidence type="ECO:0000313" key="9">
    <source>
        <dbReference type="Proteomes" id="UP000515163"/>
    </source>
</evidence>
<dbReference type="InterPro" id="IPR000718">
    <property type="entry name" value="Peptidase_M13"/>
</dbReference>
<feature type="domain" description="Peptidase M13 C-terminal" evidence="7">
    <location>
        <begin position="256"/>
        <end position="464"/>
    </location>
</feature>
<evidence type="ECO:0000256" key="5">
    <source>
        <dbReference type="ARBA" id="ARBA00022833"/>
    </source>
</evidence>
<dbReference type="Proteomes" id="UP000515163">
    <property type="component" value="Unplaced"/>
</dbReference>
<dbReference type="CDD" id="cd08662">
    <property type="entry name" value="M13"/>
    <property type="match status" value="1"/>
</dbReference>
<reference evidence="10" key="1">
    <citation type="submission" date="2025-08" db="UniProtKB">
        <authorList>
            <consortium name="RefSeq"/>
        </authorList>
    </citation>
    <scope>IDENTIFICATION</scope>
    <source>
        <tissue evidence="10">Tentacle</tissue>
    </source>
</reference>
<dbReference type="GO" id="GO:0016485">
    <property type="term" value="P:protein processing"/>
    <property type="evidence" value="ECO:0007669"/>
    <property type="project" value="TreeGrafter"/>
</dbReference>
<dbReference type="InterPro" id="IPR018497">
    <property type="entry name" value="Peptidase_M13_C"/>
</dbReference>